<accession>A0A382SQF5</accession>
<protein>
    <submittedName>
        <fullName evidence="1">Uncharacterized protein</fullName>
    </submittedName>
</protein>
<feature type="non-terminal residue" evidence="1">
    <location>
        <position position="129"/>
    </location>
</feature>
<reference evidence="1" key="1">
    <citation type="submission" date="2018-05" db="EMBL/GenBank/DDBJ databases">
        <authorList>
            <person name="Lanie J.A."/>
            <person name="Ng W.-L."/>
            <person name="Kazmierczak K.M."/>
            <person name="Andrzejewski T.M."/>
            <person name="Davidsen T.M."/>
            <person name="Wayne K.J."/>
            <person name="Tettelin H."/>
            <person name="Glass J.I."/>
            <person name="Rusch D."/>
            <person name="Podicherti R."/>
            <person name="Tsui H.-C.T."/>
            <person name="Winkler M.E."/>
        </authorList>
    </citation>
    <scope>NUCLEOTIDE SEQUENCE</scope>
</reference>
<name>A0A382SQF5_9ZZZZ</name>
<evidence type="ECO:0000313" key="1">
    <source>
        <dbReference type="EMBL" id="SVD11715.1"/>
    </source>
</evidence>
<sequence>MVIEQPGQSIHSGQFVFLEPPRPFDEGVGSVDNDLAYMFDAFVVVFTHPPDVGEINRKLGMHRHVPRVILYGLGDGMGAQQRENFGLYPRFMTKSDGEGEVGGRQDIHELFGILAGSWRTSSRQRTAWG</sequence>
<proteinExistence type="predicted"/>
<dbReference type="AlphaFoldDB" id="A0A382SQF5"/>
<gene>
    <name evidence="1" type="ORF">METZ01_LOCUS364569</name>
</gene>
<dbReference type="EMBL" id="UINC01130574">
    <property type="protein sequence ID" value="SVD11715.1"/>
    <property type="molecule type" value="Genomic_DNA"/>
</dbReference>
<organism evidence="1">
    <name type="scientific">marine metagenome</name>
    <dbReference type="NCBI Taxonomy" id="408172"/>
    <lineage>
        <taxon>unclassified sequences</taxon>
        <taxon>metagenomes</taxon>
        <taxon>ecological metagenomes</taxon>
    </lineage>
</organism>